<dbReference type="STRING" id="4565.A0A3B6JRV5"/>
<dbReference type="GeneID" id="123100635"/>
<dbReference type="PANTHER" id="PTHR35162">
    <property type="entry name" value="OS08G0516600 PROTEIN"/>
    <property type="match status" value="1"/>
</dbReference>
<proteinExistence type="predicted"/>
<organism evidence="2">
    <name type="scientific">Triticum aestivum</name>
    <name type="common">Wheat</name>
    <dbReference type="NCBI Taxonomy" id="4565"/>
    <lineage>
        <taxon>Eukaryota</taxon>
        <taxon>Viridiplantae</taxon>
        <taxon>Streptophyta</taxon>
        <taxon>Embryophyta</taxon>
        <taxon>Tracheophyta</taxon>
        <taxon>Spermatophyta</taxon>
        <taxon>Magnoliopsida</taxon>
        <taxon>Liliopsida</taxon>
        <taxon>Poales</taxon>
        <taxon>Poaceae</taxon>
        <taxon>BOP clade</taxon>
        <taxon>Pooideae</taxon>
        <taxon>Triticodae</taxon>
        <taxon>Triticeae</taxon>
        <taxon>Triticinae</taxon>
        <taxon>Triticum</taxon>
    </lineage>
</organism>
<dbReference type="OMA" id="YRCCRTP"/>
<dbReference type="Gramene" id="TraesCS4D03G0818900.1">
    <property type="protein sequence ID" value="TraesCS4D03G0818900.1.CDS1"/>
    <property type="gene ID" value="TraesCS4D03G0818900"/>
</dbReference>
<reference evidence="2" key="2">
    <citation type="submission" date="2018-10" db="UniProtKB">
        <authorList>
            <consortium name="EnsemblPlants"/>
        </authorList>
    </citation>
    <scope>IDENTIFICATION</scope>
</reference>
<reference evidence="2" key="1">
    <citation type="submission" date="2018-08" db="EMBL/GenBank/DDBJ databases">
        <authorList>
            <person name="Rossello M."/>
        </authorList>
    </citation>
    <scope>NUCLEOTIDE SEQUENCE [LARGE SCALE GENOMIC DNA]</scope>
    <source>
        <strain evidence="2">cv. Chinese Spring</strain>
    </source>
</reference>
<evidence type="ECO:0000313" key="2">
    <source>
        <dbReference type="EnsemblPlants" id="TraesCS4D02G353900.1.cds1"/>
    </source>
</evidence>
<dbReference type="RefSeq" id="XP_044378463.1">
    <property type="nucleotide sequence ID" value="XM_044522528.1"/>
</dbReference>
<accession>A0A3B6JRV5</accession>
<dbReference type="InterPro" id="IPR053115">
    <property type="entry name" value="CDK_inhibitor"/>
</dbReference>
<dbReference type="Gramene" id="TraesJUL4D03G02580770.1">
    <property type="protein sequence ID" value="TraesJUL4D03G02580770.1.CDS1"/>
    <property type="gene ID" value="TraesJUL4D03G02580770"/>
</dbReference>
<sequence>MAAASPEFFNPADAFSPRMHLLSAGAGDGGCGDGDEYYRCCRTPTGAGIGCLGQAATCPPAPRKPRAQPDAACRKRLFDVQVISLRFDDLDAIFRPSPPPPCHDRNNKQQQRRQRSRRVLGRLAAGSTGRRSRASLN</sequence>
<dbReference type="Gramene" id="TraesCAD_scaffold_008557_01G000400.1">
    <property type="protein sequence ID" value="TraesCAD_scaffold_008557_01G000400.1"/>
    <property type="gene ID" value="TraesCAD_scaffold_008557_01G000400"/>
</dbReference>
<evidence type="ECO:0000313" key="3">
    <source>
        <dbReference type="Proteomes" id="UP000019116"/>
    </source>
</evidence>
<dbReference type="AlphaFoldDB" id="A0A3B6JRV5"/>
<dbReference type="Gramene" id="TraesKAR4D01G0365910.1">
    <property type="protein sequence ID" value="cds.TraesKAR4D01G0365910.1"/>
    <property type="gene ID" value="TraesKAR4D01G0365910"/>
</dbReference>
<dbReference type="PANTHER" id="PTHR35162:SF11">
    <property type="entry name" value="CYCLIN-DEPENDENT PROTEIN KINASE INHIBITOR EL2"/>
    <property type="match status" value="1"/>
</dbReference>
<evidence type="ECO:0000256" key="1">
    <source>
        <dbReference type="SAM" id="MobiDB-lite"/>
    </source>
</evidence>
<protein>
    <submittedName>
        <fullName evidence="2">Uncharacterized protein</fullName>
    </submittedName>
</protein>
<feature type="region of interest" description="Disordered" evidence="1">
    <location>
        <begin position="92"/>
        <end position="137"/>
    </location>
</feature>
<dbReference type="Proteomes" id="UP000019116">
    <property type="component" value="Chromosome 4D"/>
</dbReference>
<dbReference type="Gramene" id="TraesSYM4D03G02589190.1">
    <property type="protein sequence ID" value="TraesSYM4D03G02589190.1.CDS1"/>
    <property type="gene ID" value="TraesSYM4D03G02589190"/>
</dbReference>
<dbReference type="Gramene" id="TraesPARA_EIv1.0_1494910.1">
    <property type="protein sequence ID" value="TraesPARA_EIv1.0_1494910.1.CDS1"/>
    <property type="gene ID" value="TraesPARA_EIv1.0_1494910"/>
</dbReference>
<keyword evidence="3" id="KW-1185">Reference proteome</keyword>
<dbReference type="Gramene" id="TraesROB_scaffold_033646_01G000400.1">
    <property type="protein sequence ID" value="TraesROB_scaffold_033646_01G000400.1"/>
    <property type="gene ID" value="TraesROB_scaffold_033646_01G000400"/>
</dbReference>
<name>A0A3B6JRV5_WHEAT</name>
<dbReference type="Gramene" id="TraesWEE_scaffold_028286_01G000400.1">
    <property type="protein sequence ID" value="TraesWEE_scaffold_028286_01G000400.1"/>
    <property type="gene ID" value="TraesWEE_scaffold_028286_01G000400"/>
</dbReference>
<dbReference type="Gramene" id="TraesLAC4D03G02514250.1">
    <property type="protein sequence ID" value="TraesLAC4D03G02514250.1.CDS1"/>
    <property type="gene ID" value="TraesLAC4D03G02514250"/>
</dbReference>
<dbReference type="Gramene" id="TraesNOR4D03G02578890.1">
    <property type="protein sequence ID" value="TraesNOR4D03G02578890.1.CDS1"/>
    <property type="gene ID" value="TraesNOR4D03G02578890"/>
</dbReference>
<gene>
    <name evidence="2" type="primary">LOC123100635</name>
</gene>
<feature type="compositionally biased region" description="Basic residues" evidence="1">
    <location>
        <begin position="110"/>
        <end position="120"/>
    </location>
</feature>
<dbReference type="Gramene" id="TraesCS4D02G353900.1">
    <property type="protein sequence ID" value="TraesCS4D02G353900.1.cds1"/>
    <property type="gene ID" value="TraesCS4D02G353900"/>
</dbReference>
<dbReference type="Gramene" id="TraesCLE_scaffold_008185_01G000900.1">
    <property type="protein sequence ID" value="TraesCLE_scaffold_008185_01G000900.1"/>
    <property type="gene ID" value="TraesCLE_scaffold_008185_01G000900"/>
</dbReference>
<dbReference type="OrthoDB" id="662905at2759"/>
<dbReference type="EnsemblPlants" id="TraesCS4D02G353900.1">
    <property type="protein sequence ID" value="TraesCS4D02G353900.1.cds1"/>
    <property type="gene ID" value="TraesCS4D02G353900"/>
</dbReference>